<dbReference type="PROSITE" id="PS51819">
    <property type="entry name" value="VOC"/>
    <property type="match status" value="1"/>
</dbReference>
<evidence type="ECO:0000259" key="2">
    <source>
        <dbReference type="PROSITE" id="PS51819"/>
    </source>
</evidence>
<gene>
    <name evidence="3" type="ORF">LMG32289_01019</name>
</gene>
<dbReference type="PROSITE" id="PS51318">
    <property type="entry name" value="TAT"/>
    <property type="match status" value="1"/>
</dbReference>
<sequence length="291" mass="31705">MSDENIGGADRLDKVSRRDLLMAAGLASVGGLAGALAAPTSAVAQTAQPAPRAASGNTGTSLGARLRGVQHFGLTVQNMDRAFEFYTQVLGGTEILRDGNFSGDRIQNTLLLAEEIRARQEHVNPRAIGVPDLRSGAQRLDVRFVQFDNVVLELLQYRDRDQPQGTGDSYAPPHNLTSPAYPRSMHICFYIRDDVDFNQFVRDLEAESARRGMTNVKANRIVTAATDQARLALPLDTNTNRITEGPSDGWSLIYCKGPEGEQLEFVQVLGRAKQTFGNAYETRRRAVGGGT</sequence>
<keyword evidence="4" id="KW-1185">Reference proteome</keyword>
<dbReference type="RefSeq" id="WP_223982793.1">
    <property type="nucleotide sequence ID" value="NZ_CAJZAG010000002.1"/>
</dbReference>
<protein>
    <recommendedName>
        <fullName evidence="2">VOC domain-containing protein</fullName>
    </recommendedName>
</protein>
<evidence type="ECO:0000256" key="1">
    <source>
        <dbReference type="SAM" id="Phobius"/>
    </source>
</evidence>
<feature type="transmembrane region" description="Helical" evidence="1">
    <location>
        <begin position="20"/>
        <end position="38"/>
    </location>
</feature>
<reference evidence="3 4" key="1">
    <citation type="submission" date="2021-08" db="EMBL/GenBank/DDBJ databases">
        <authorList>
            <person name="Peeters C."/>
        </authorList>
    </citation>
    <scope>NUCLEOTIDE SEQUENCE [LARGE SCALE GENOMIC DNA]</scope>
    <source>
        <strain evidence="3 4">LMG 32289</strain>
    </source>
</reference>
<dbReference type="Pfam" id="PF00903">
    <property type="entry name" value="Glyoxalase"/>
    <property type="match status" value="1"/>
</dbReference>
<keyword evidence="1" id="KW-1133">Transmembrane helix</keyword>
<dbReference type="Proteomes" id="UP000706525">
    <property type="component" value="Unassembled WGS sequence"/>
</dbReference>
<proteinExistence type="predicted"/>
<accession>A0ABM8WGK4</accession>
<dbReference type="InterPro" id="IPR037523">
    <property type="entry name" value="VOC_core"/>
</dbReference>
<dbReference type="InterPro" id="IPR029068">
    <property type="entry name" value="Glyas_Bleomycin-R_OHBP_Dase"/>
</dbReference>
<dbReference type="SUPFAM" id="SSF54593">
    <property type="entry name" value="Glyoxalase/Bleomycin resistance protein/Dihydroxybiphenyl dioxygenase"/>
    <property type="match status" value="1"/>
</dbReference>
<keyword evidence="1" id="KW-0472">Membrane</keyword>
<dbReference type="Gene3D" id="3.10.180.10">
    <property type="entry name" value="2,3-Dihydroxybiphenyl 1,2-Dioxygenase, domain 1"/>
    <property type="match status" value="1"/>
</dbReference>
<dbReference type="InterPro" id="IPR004360">
    <property type="entry name" value="Glyas_Fos-R_dOase_dom"/>
</dbReference>
<dbReference type="EMBL" id="CAJZAG010000002">
    <property type="protein sequence ID" value="CAG9166452.1"/>
    <property type="molecule type" value="Genomic_DNA"/>
</dbReference>
<feature type="domain" description="VOC" evidence="2">
    <location>
        <begin position="68"/>
        <end position="192"/>
    </location>
</feature>
<dbReference type="InterPro" id="IPR006311">
    <property type="entry name" value="TAT_signal"/>
</dbReference>
<evidence type="ECO:0000313" key="3">
    <source>
        <dbReference type="EMBL" id="CAG9166452.1"/>
    </source>
</evidence>
<name>A0ABM8WGK4_9BURK</name>
<organism evidence="3 4">
    <name type="scientific">Cupriavidus pampae</name>
    <dbReference type="NCBI Taxonomy" id="659251"/>
    <lineage>
        <taxon>Bacteria</taxon>
        <taxon>Pseudomonadati</taxon>
        <taxon>Pseudomonadota</taxon>
        <taxon>Betaproteobacteria</taxon>
        <taxon>Burkholderiales</taxon>
        <taxon>Burkholderiaceae</taxon>
        <taxon>Cupriavidus</taxon>
    </lineage>
</organism>
<keyword evidence="1" id="KW-0812">Transmembrane</keyword>
<evidence type="ECO:0000313" key="4">
    <source>
        <dbReference type="Proteomes" id="UP000706525"/>
    </source>
</evidence>
<comment type="caution">
    <text evidence="3">The sequence shown here is derived from an EMBL/GenBank/DDBJ whole genome shotgun (WGS) entry which is preliminary data.</text>
</comment>